<feature type="region of interest" description="Disordered" evidence="1">
    <location>
        <begin position="1"/>
        <end position="24"/>
    </location>
</feature>
<comment type="caution">
    <text evidence="2">The sequence shown here is derived from an EMBL/GenBank/DDBJ whole genome shotgun (WGS) entry which is preliminary data.</text>
</comment>
<dbReference type="InterPro" id="IPR027396">
    <property type="entry name" value="DsrEFH-like"/>
</dbReference>
<dbReference type="RefSeq" id="WP_197988669.1">
    <property type="nucleotide sequence ID" value="NZ_JACYXC010000001.1"/>
</dbReference>
<keyword evidence="3" id="KW-1185">Reference proteome</keyword>
<evidence type="ECO:0000256" key="1">
    <source>
        <dbReference type="SAM" id="MobiDB-lite"/>
    </source>
</evidence>
<sequence length="123" mass="12645">MAEHTPGPAAGGAPGPAAHLLIESGGPETGAAFTRFLGDARRLASDGHPVVLLLIENGVLAAVSGACPELGRLRALGAELWVDAFSVAQRALATADLDPAVRPVDMDRVAARLLEPSVRAVWH</sequence>
<proteinExistence type="predicted"/>
<accession>A0ABS0NIX0</accession>
<gene>
    <name evidence="2" type="ORF">IHE55_09720</name>
</gene>
<evidence type="ECO:0000313" key="3">
    <source>
        <dbReference type="Proteomes" id="UP000807371"/>
    </source>
</evidence>
<evidence type="ECO:0000313" key="2">
    <source>
        <dbReference type="EMBL" id="MBH5335057.1"/>
    </source>
</evidence>
<reference evidence="2 3" key="1">
    <citation type="submission" date="2020-09" db="EMBL/GenBank/DDBJ databases">
        <title>Biosynthesis of the nuclear factor of activated T cells inhibitor NFAT-133 and its congeners in Streptomyces pactum.</title>
        <authorList>
            <person name="Zhou W."/>
            <person name="Posri P."/>
            <person name="Abugrain M.E."/>
            <person name="Weisberg A.J."/>
            <person name="Chang J.H."/>
            <person name="Mahmud T."/>
        </authorList>
    </citation>
    <scope>NUCLEOTIDE SEQUENCE [LARGE SCALE GENOMIC DNA]</scope>
    <source>
        <strain evidence="2 3">ATCC 27456</strain>
    </source>
</reference>
<name>A0ABS0NIX0_9ACTN</name>
<protein>
    <recommendedName>
        <fullName evidence="4">DsrE family protein</fullName>
    </recommendedName>
</protein>
<evidence type="ECO:0008006" key="4">
    <source>
        <dbReference type="Google" id="ProtNLM"/>
    </source>
</evidence>
<dbReference type="SUPFAM" id="SSF75169">
    <property type="entry name" value="DsrEFH-like"/>
    <property type="match status" value="1"/>
</dbReference>
<dbReference type="EMBL" id="JACYXC010000001">
    <property type="protein sequence ID" value="MBH5335057.1"/>
    <property type="molecule type" value="Genomic_DNA"/>
</dbReference>
<organism evidence="2 3">
    <name type="scientific">Streptomyces pactum</name>
    <dbReference type="NCBI Taxonomy" id="68249"/>
    <lineage>
        <taxon>Bacteria</taxon>
        <taxon>Bacillati</taxon>
        <taxon>Actinomycetota</taxon>
        <taxon>Actinomycetes</taxon>
        <taxon>Kitasatosporales</taxon>
        <taxon>Streptomycetaceae</taxon>
        <taxon>Streptomyces</taxon>
    </lineage>
</organism>
<dbReference type="Proteomes" id="UP000807371">
    <property type="component" value="Unassembled WGS sequence"/>
</dbReference>